<accession>X1LB06</accession>
<reference evidence="1" key="1">
    <citation type="journal article" date="2014" name="Front. Microbiol.">
        <title>High frequency of phylogenetically diverse reductive dehalogenase-homologous genes in deep subseafloor sedimentary metagenomes.</title>
        <authorList>
            <person name="Kawai M."/>
            <person name="Futagami T."/>
            <person name="Toyoda A."/>
            <person name="Takaki Y."/>
            <person name="Nishi S."/>
            <person name="Hori S."/>
            <person name="Arai W."/>
            <person name="Tsubouchi T."/>
            <person name="Morono Y."/>
            <person name="Uchiyama I."/>
            <person name="Ito T."/>
            <person name="Fujiyama A."/>
            <person name="Inagaki F."/>
            <person name="Takami H."/>
        </authorList>
    </citation>
    <scope>NUCLEOTIDE SEQUENCE</scope>
    <source>
        <strain evidence="1">Expedition CK06-06</strain>
    </source>
</reference>
<dbReference type="AlphaFoldDB" id="X1LB06"/>
<evidence type="ECO:0000313" key="1">
    <source>
        <dbReference type="EMBL" id="GAI16283.1"/>
    </source>
</evidence>
<sequence>MYYATGLPGWARFGYAAPGVVPPVYGAPTAEQEVGALKTQA</sequence>
<proteinExistence type="predicted"/>
<feature type="non-terminal residue" evidence="1">
    <location>
        <position position="41"/>
    </location>
</feature>
<dbReference type="EMBL" id="BARV01008090">
    <property type="protein sequence ID" value="GAI16283.1"/>
    <property type="molecule type" value="Genomic_DNA"/>
</dbReference>
<name>X1LB06_9ZZZZ</name>
<protein>
    <submittedName>
        <fullName evidence="1">Uncharacterized protein</fullName>
    </submittedName>
</protein>
<comment type="caution">
    <text evidence="1">The sequence shown here is derived from an EMBL/GenBank/DDBJ whole genome shotgun (WGS) entry which is preliminary data.</text>
</comment>
<gene>
    <name evidence="1" type="ORF">S06H3_16359</name>
</gene>
<organism evidence="1">
    <name type="scientific">marine sediment metagenome</name>
    <dbReference type="NCBI Taxonomy" id="412755"/>
    <lineage>
        <taxon>unclassified sequences</taxon>
        <taxon>metagenomes</taxon>
        <taxon>ecological metagenomes</taxon>
    </lineage>
</organism>